<dbReference type="AlphaFoldDB" id="A0A6I3LMP1"/>
<keyword evidence="1" id="KW-0472">Membrane</keyword>
<gene>
    <name evidence="2" type="ORF">GJV76_04720</name>
</gene>
<keyword evidence="1" id="KW-1133">Transmembrane helix</keyword>
<comment type="caution">
    <text evidence="2">The sequence shown here is derived from an EMBL/GenBank/DDBJ whole genome shotgun (WGS) entry which is preliminary data.</text>
</comment>
<feature type="transmembrane region" description="Helical" evidence="1">
    <location>
        <begin position="59"/>
        <end position="79"/>
    </location>
</feature>
<feature type="transmembrane region" description="Helical" evidence="1">
    <location>
        <begin position="91"/>
        <end position="108"/>
    </location>
</feature>
<feature type="transmembrane region" description="Helical" evidence="1">
    <location>
        <begin position="152"/>
        <end position="169"/>
    </location>
</feature>
<sequence length="289" mass="32709">MLYLILSILGSVSVGILFKFSKKTNANIMQMVLLNYIITVLLSYFNFNVELNQLSLNLPILTIILLGLLLPTIFVVQYLSIFYSGIIRTDIAQRMSLFIPILAAIFIFKEQISTQRYIALFIGLASVYLILQRPNSVSETLSENKKNIIFPLLTFIGFGVIDILFKQLALYSEVPYTSSLFYVFFSALILTLLYYFIITIYKRNSLFTVNKNTLVYGILLGVLNFINILFYMKAHQVFAQSPTTVFAGMNFGVIILGTLIGYFGFKEKLSKQNLIGLALVIVSILVILI</sequence>
<dbReference type="Proteomes" id="UP000438760">
    <property type="component" value="Unassembled WGS sequence"/>
</dbReference>
<evidence type="ECO:0000313" key="3">
    <source>
        <dbReference type="Proteomes" id="UP000438760"/>
    </source>
</evidence>
<evidence type="ECO:0000313" key="2">
    <source>
        <dbReference type="EMBL" id="MTG97442.1"/>
    </source>
</evidence>
<feature type="transmembrane region" description="Helical" evidence="1">
    <location>
        <begin position="28"/>
        <end position="47"/>
    </location>
</feature>
<feature type="transmembrane region" description="Helical" evidence="1">
    <location>
        <begin position="272"/>
        <end position="288"/>
    </location>
</feature>
<dbReference type="SUPFAM" id="SSF103481">
    <property type="entry name" value="Multidrug resistance efflux transporter EmrE"/>
    <property type="match status" value="1"/>
</dbReference>
<name>A0A6I3LMP1_9FLAO</name>
<dbReference type="RefSeq" id="WP_155091489.1">
    <property type="nucleotide sequence ID" value="NZ_WMJX01000006.1"/>
</dbReference>
<evidence type="ECO:0000256" key="1">
    <source>
        <dbReference type="SAM" id="Phobius"/>
    </source>
</evidence>
<accession>A0A6I3LMP1</accession>
<dbReference type="InterPro" id="IPR037185">
    <property type="entry name" value="EmrE-like"/>
</dbReference>
<feature type="transmembrane region" description="Helical" evidence="1">
    <location>
        <begin position="244"/>
        <end position="265"/>
    </location>
</feature>
<dbReference type="EMBL" id="WMJX01000006">
    <property type="protein sequence ID" value="MTG97442.1"/>
    <property type="molecule type" value="Genomic_DNA"/>
</dbReference>
<feature type="transmembrane region" description="Helical" evidence="1">
    <location>
        <begin position="114"/>
        <end position="131"/>
    </location>
</feature>
<feature type="transmembrane region" description="Helical" evidence="1">
    <location>
        <begin position="181"/>
        <end position="201"/>
    </location>
</feature>
<keyword evidence="1" id="KW-0812">Transmembrane</keyword>
<reference evidence="2 3" key="1">
    <citation type="submission" date="2019-11" db="EMBL/GenBank/DDBJ databases">
        <title>Genome of Strain BIT-d1.</title>
        <authorList>
            <person name="Yang Y."/>
        </authorList>
    </citation>
    <scope>NUCLEOTIDE SEQUENCE [LARGE SCALE GENOMIC DNA]</scope>
    <source>
        <strain evidence="2 3">BIT-d1</strain>
    </source>
</reference>
<keyword evidence="3" id="KW-1185">Reference proteome</keyword>
<organism evidence="2 3">
    <name type="scientific">Myroides albus</name>
    <dbReference type="NCBI Taxonomy" id="2562892"/>
    <lineage>
        <taxon>Bacteria</taxon>
        <taxon>Pseudomonadati</taxon>
        <taxon>Bacteroidota</taxon>
        <taxon>Flavobacteriia</taxon>
        <taxon>Flavobacteriales</taxon>
        <taxon>Flavobacteriaceae</taxon>
        <taxon>Myroides</taxon>
    </lineage>
</organism>
<feature type="transmembrane region" description="Helical" evidence="1">
    <location>
        <begin position="213"/>
        <end position="232"/>
    </location>
</feature>
<protein>
    <submittedName>
        <fullName evidence="2">EamA/RhaT family transporter</fullName>
    </submittedName>
</protein>
<dbReference type="OrthoDB" id="1524053at2"/>
<proteinExistence type="predicted"/>